<accession>A0A0S8GBY6</accession>
<dbReference type="InterPro" id="IPR002201">
    <property type="entry name" value="Glyco_trans_9"/>
</dbReference>
<protein>
    <recommendedName>
        <fullName evidence="5">Lipopolysaccharide heptosyltransferase II</fullName>
    </recommendedName>
</protein>
<dbReference type="GO" id="GO:0009244">
    <property type="term" value="P:lipopolysaccharide core region biosynthetic process"/>
    <property type="evidence" value="ECO:0007669"/>
    <property type="project" value="TreeGrafter"/>
</dbReference>
<dbReference type="Pfam" id="PF01075">
    <property type="entry name" value="Glyco_transf_9"/>
    <property type="match status" value="1"/>
</dbReference>
<dbReference type="Gene3D" id="3.40.50.2000">
    <property type="entry name" value="Glycogen Phosphorylase B"/>
    <property type="match status" value="1"/>
</dbReference>
<dbReference type="InterPro" id="IPR051199">
    <property type="entry name" value="LPS_LOS_Heptosyltrfase"/>
</dbReference>
<dbReference type="PANTHER" id="PTHR30160:SF1">
    <property type="entry name" value="LIPOPOLYSACCHARIDE 1,2-N-ACETYLGLUCOSAMINETRANSFERASE-RELATED"/>
    <property type="match status" value="1"/>
</dbReference>
<gene>
    <name evidence="3" type="ORF">AMJ82_04700</name>
</gene>
<dbReference type="PATRIC" id="fig|1703774.3.peg.1628"/>
<dbReference type="CDD" id="cd03789">
    <property type="entry name" value="GT9_LPS_heptosyltransferase"/>
    <property type="match status" value="1"/>
</dbReference>
<comment type="caution">
    <text evidence="3">The sequence shown here is derived from an EMBL/GenBank/DDBJ whole genome shotgun (WGS) entry which is preliminary data.</text>
</comment>
<keyword evidence="1" id="KW-0328">Glycosyltransferase</keyword>
<evidence type="ECO:0000313" key="4">
    <source>
        <dbReference type="Proteomes" id="UP000051717"/>
    </source>
</evidence>
<reference evidence="3 4" key="1">
    <citation type="journal article" date="2015" name="Microbiome">
        <title>Genomic resolution of linkages in carbon, nitrogen, and sulfur cycling among widespread estuary sediment bacteria.</title>
        <authorList>
            <person name="Baker B.J."/>
            <person name="Lazar C.S."/>
            <person name="Teske A.P."/>
            <person name="Dick G.J."/>
        </authorList>
    </citation>
    <scope>NUCLEOTIDE SEQUENCE [LARGE SCALE GENOMIC DNA]</scope>
    <source>
        <strain evidence="3">SM23_40</strain>
    </source>
</reference>
<evidence type="ECO:0000313" key="3">
    <source>
        <dbReference type="EMBL" id="KPK69796.1"/>
    </source>
</evidence>
<dbReference type="GO" id="GO:0008713">
    <property type="term" value="F:ADP-heptose-lipopolysaccharide heptosyltransferase activity"/>
    <property type="evidence" value="ECO:0007669"/>
    <property type="project" value="TreeGrafter"/>
</dbReference>
<name>A0A0S8GBY6_UNCT6</name>
<proteinExistence type="predicted"/>
<dbReference type="GO" id="GO:0005829">
    <property type="term" value="C:cytosol"/>
    <property type="evidence" value="ECO:0007669"/>
    <property type="project" value="TreeGrafter"/>
</dbReference>
<dbReference type="SUPFAM" id="SSF53756">
    <property type="entry name" value="UDP-Glycosyltransferase/glycogen phosphorylase"/>
    <property type="match status" value="1"/>
</dbReference>
<sequence>ERALTDEVASMMGKRAIVTAGRTTVGELAAVLARCRVLVTNDSGPMHVATGVGTPVVAIFGATTPELGFAPLGERDIIVSRSLECRPCSLHGSERCPVGTFECMEGIEAQEVFEKTLSLIGSTYEPARLPEMSACRPH</sequence>
<dbReference type="Proteomes" id="UP000051717">
    <property type="component" value="Unassembled WGS sequence"/>
</dbReference>
<evidence type="ECO:0000256" key="2">
    <source>
        <dbReference type="ARBA" id="ARBA00022679"/>
    </source>
</evidence>
<dbReference type="EMBL" id="LJUI01000027">
    <property type="protein sequence ID" value="KPK69796.1"/>
    <property type="molecule type" value="Genomic_DNA"/>
</dbReference>
<dbReference type="PANTHER" id="PTHR30160">
    <property type="entry name" value="TETRAACYLDISACCHARIDE 4'-KINASE-RELATED"/>
    <property type="match status" value="1"/>
</dbReference>
<feature type="non-terminal residue" evidence="3">
    <location>
        <position position="1"/>
    </location>
</feature>
<keyword evidence="2" id="KW-0808">Transferase</keyword>
<evidence type="ECO:0000256" key="1">
    <source>
        <dbReference type="ARBA" id="ARBA00022676"/>
    </source>
</evidence>
<evidence type="ECO:0008006" key="5">
    <source>
        <dbReference type="Google" id="ProtNLM"/>
    </source>
</evidence>
<dbReference type="AlphaFoldDB" id="A0A0S8GBY6"/>
<organism evidence="3 4">
    <name type="scientific">candidate division TA06 bacterium SM23_40</name>
    <dbReference type="NCBI Taxonomy" id="1703774"/>
    <lineage>
        <taxon>Bacteria</taxon>
        <taxon>Bacteria division TA06</taxon>
    </lineage>
</organism>